<evidence type="ECO:0000313" key="1">
    <source>
        <dbReference type="EMBL" id="MBB5343283.1"/>
    </source>
</evidence>
<dbReference type="Proteomes" id="UP000569092">
    <property type="component" value="Unassembled WGS sequence"/>
</dbReference>
<comment type="caution">
    <text evidence="1">The sequence shown here is derived from an EMBL/GenBank/DDBJ whole genome shotgun (WGS) entry which is preliminary data.</text>
</comment>
<proteinExistence type="predicted"/>
<protein>
    <submittedName>
        <fullName evidence="1">Uncharacterized protein</fullName>
    </submittedName>
</protein>
<accession>A0A7W8J5Z3</accession>
<name>A0A7W8J5Z3_9BACT</name>
<gene>
    <name evidence="1" type="ORF">HDF10_001233</name>
</gene>
<reference evidence="1 2" key="1">
    <citation type="submission" date="2020-08" db="EMBL/GenBank/DDBJ databases">
        <title>Genomic Encyclopedia of Type Strains, Phase IV (KMG-V): Genome sequencing to study the core and pangenomes of soil and plant-associated prokaryotes.</title>
        <authorList>
            <person name="Whitman W."/>
        </authorList>
    </citation>
    <scope>NUCLEOTIDE SEQUENCE [LARGE SCALE GENOMIC DNA]</scope>
    <source>
        <strain evidence="1 2">M8US30</strain>
    </source>
</reference>
<evidence type="ECO:0000313" key="2">
    <source>
        <dbReference type="Proteomes" id="UP000569092"/>
    </source>
</evidence>
<sequence>MTSVSYHTNLLTVAQKARPNTYFEAQGSFSTIGAVVLPNNTNWSFAFTPIVNGIPSTNPTVNYGQLTQITLPTGGKMQYQWQTTTSFCGIIPTASTAYGGVTSRTLLDPVSSQASTWTYAALAPSEGAQSPLTHQTTDPLGNVTKHILTNYNYCSWFETETDSYDNNSNLLRQPLLCTSRSHS</sequence>
<organism evidence="1 2">
    <name type="scientific">Tunturiibacter lichenicola</name>
    <dbReference type="NCBI Taxonomy" id="2051959"/>
    <lineage>
        <taxon>Bacteria</taxon>
        <taxon>Pseudomonadati</taxon>
        <taxon>Acidobacteriota</taxon>
        <taxon>Terriglobia</taxon>
        <taxon>Terriglobales</taxon>
        <taxon>Acidobacteriaceae</taxon>
        <taxon>Tunturiibacter</taxon>
    </lineage>
</organism>
<dbReference type="EMBL" id="JACHDZ010000001">
    <property type="protein sequence ID" value="MBB5343283.1"/>
    <property type="molecule type" value="Genomic_DNA"/>
</dbReference>
<dbReference type="AlphaFoldDB" id="A0A7W8J5Z3"/>